<dbReference type="EMBL" id="CP002541">
    <property type="protein sequence ID" value="ADY13386.1"/>
    <property type="molecule type" value="Genomic_DNA"/>
</dbReference>
<dbReference type="HOGENOM" id="CLU_936589_0_0_12"/>
<keyword evidence="3" id="KW-1185">Reference proteome</keyword>
<comment type="subcellular location">
    <subcellularLocation>
        <location evidence="1">Cell envelope</location>
    </subcellularLocation>
</comment>
<dbReference type="Proteomes" id="UP000008466">
    <property type="component" value="Chromosome"/>
</dbReference>
<dbReference type="Gene3D" id="2.60.40.4270">
    <property type="entry name" value="Listeria-Bacteroides repeat domain"/>
    <property type="match status" value="1"/>
</dbReference>
<dbReference type="GO" id="GO:0030313">
    <property type="term" value="C:cell envelope"/>
    <property type="evidence" value="ECO:0007669"/>
    <property type="project" value="UniProtKB-SubCell"/>
</dbReference>
<dbReference type="OrthoDB" id="9812707at2"/>
<dbReference type="KEGG" id="sbu:SpiBuddy_1561"/>
<protein>
    <submittedName>
        <fullName evidence="2">Cell wall/surface repeat protein</fullName>
    </submittedName>
</protein>
<dbReference type="PROSITE" id="PS51257">
    <property type="entry name" value="PROKAR_LIPOPROTEIN"/>
    <property type="match status" value="1"/>
</dbReference>
<dbReference type="STRING" id="158189.SpiBuddy_1561"/>
<evidence type="ECO:0000313" key="3">
    <source>
        <dbReference type="Proteomes" id="UP000008466"/>
    </source>
</evidence>
<reference evidence="3" key="1">
    <citation type="submission" date="2011-02" db="EMBL/GenBank/DDBJ databases">
        <title>Complete sequence of Spirochaeta sp. Buddy.</title>
        <authorList>
            <person name="Lucas S."/>
            <person name="Copeland A."/>
            <person name="Lapidus A."/>
            <person name="Cheng J.-F."/>
            <person name="Goodwin L."/>
            <person name="Pitluck S."/>
            <person name="Zeytun A."/>
            <person name="Detter J.C."/>
            <person name="Han C."/>
            <person name="Tapia R."/>
            <person name="Land M."/>
            <person name="Hauser L."/>
            <person name="Kyrpides N."/>
            <person name="Ivanova N."/>
            <person name="Mikhailova N."/>
            <person name="Pagani I."/>
            <person name="Ritalahti K.M."/>
            <person name="Loeffler F.E."/>
            <person name="Woyke T."/>
        </authorList>
    </citation>
    <scope>NUCLEOTIDE SEQUENCE [LARGE SCALE GENOMIC DNA]</scope>
    <source>
        <strain evidence="3">ATCC BAA-1886 / DSM 22777 / Buddy</strain>
    </source>
</reference>
<evidence type="ECO:0000256" key="1">
    <source>
        <dbReference type="ARBA" id="ARBA00004196"/>
    </source>
</evidence>
<dbReference type="AlphaFoldDB" id="F0RZA5"/>
<organism evidence="2 3">
    <name type="scientific">Sphaerochaeta globosa (strain ATCC BAA-1886 / DSM 22777 / Buddy)</name>
    <name type="common">Spirochaeta sp. (strain Buddy)</name>
    <dbReference type="NCBI Taxonomy" id="158189"/>
    <lineage>
        <taxon>Bacteria</taxon>
        <taxon>Pseudomonadati</taxon>
        <taxon>Spirochaetota</taxon>
        <taxon>Spirochaetia</taxon>
        <taxon>Spirochaetales</taxon>
        <taxon>Sphaerochaetaceae</taxon>
        <taxon>Sphaerochaeta</taxon>
    </lineage>
</organism>
<sequence>MKKTKILTLTIFFTSILLSVLLLGCNDTIDPKTYDSYTITYNLDGGINDDGNPETYTIKTPTITLQAPTKPGFVFDGWFSNAAFEGTAVTTIAQGSMGDKALYARWTEYAVGDRGPAGGWIIYVSDEFYIENGWRYLEVAPADLWVAGSGSDRRVSIDTDDVPERADYSHIFGYHRPSGSNTIVTGGTDVGVGRWNTQDLVDAMGDEAYSSESGNDKTGDYAAKLCDELVVEKDGVVYDNWFLPSKDELNLMYNELALLSAPGFTDSGYWCSYECAVYAAWSRSFDFPSNFMQAYKDVDARVRPIRAFL</sequence>
<dbReference type="Pfam" id="PF09479">
    <property type="entry name" value="Flg_new"/>
    <property type="match status" value="1"/>
</dbReference>
<dbReference type="RefSeq" id="WP_013607236.1">
    <property type="nucleotide sequence ID" value="NC_015152.1"/>
</dbReference>
<dbReference type="eggNOG" id="COG1357">
    <property type="taxonomic scope" value="Bacteria"/>
</dbReference>
<gene>
    <name evidence="2" type="ordered locus">SpiBuddy_1561</name>
</gene>
<dbReference type="InterPro" id="IPR042229">
    <property type="entry name" value="Listeria/Bacterioides_rpt_sf"/>
</dbReference>
<proteinExistence type="predicted"/>
<evidence type="ECO:0000313" key="2">
    <source>
        <dbReference type="EMBL" id="ADY13386.1"/>
    </source>
</evidence>
<dbReference type="eggNOG" id="COG5279">
    <property type="taxonomic scope" value="Bacteria"/>
</dbReference>
<dbReference type="InterPro" id="IPR013378">
    <property type="entry name" value="InlB-like_B-rpt"/>
</dbReference>
<name>F0RZA5_SPHGB</name>
<dbReference type="NCBIfam" id="TIGR02543">
    <property type="entry name" value="List_Bact_rpt"/>
    <property type="match status" value="1"/>
</dbReference>
<accession>F0RZA5</accession>